<evidence type="ECO:0000313" key="3">
    <source>
        <dbReference type="Proteomes" id="UP000526625"/>
    </source>
</evidence>
<comment type="caution">
    <text evidence="2">The sequence shown here is derived from an EMBL/GenBank/DDBJ whole genome shotgun (WGS) entry which is preliminary data.</text>
</comment>
<proteinExistence type="predicted"/>
<sequence>MKRFKIYLKSLYAMRKLSGRLFLDRSGNFGITTALVAVPLIAAGGLALDITNAMLVRTELQNAADAAAVGAIADSSPAVAAAMAMTSDGTVTIGQSDANKLFYGQASSDIQNIPVNVSAGVTRTGNVVSSTVNFSANVPTTLSQIIGKTSIPVSGSASAQYQTATFMDFYMLLDNTPSMGIGATITDINKMVANTSDKCAFACHDSSNKNNYYELAKSLGVQTRIGVVGLATQSLTDTAKTNRVTSDQYRMAVYTFGKDTSTIGLTNVSPLSSDMAQVSDAISKNVDLMSVHGQNDNSDQDTSFDTMLTQLAPIIGTGGSGKTSSDRQKVLFLVTDGVGDSYKPNTCTKPTTGGRCQEPLATAFCQPLKNQNIKIAILYTTYFPLPTNGWYNQWIAPFQSQIGTNLQTCASPGLYFEVSPTQGISDAMNALFLKVIRTPRITS</sequence>
<dbReference type="EMBL" id="JACHBF010000007">
    <property type="protein sequence ID" value="MBB6492412.1"/>
    <property type="molecule type" value="Genomic_DNA"/>
</dbReference>
<dbReference type="SUPFAM" id="SSF53300">
    <property type="entry name" value="vWA-like"/>
    <property type="match status" value="1"/>
</dbReference>
<name>A0ABR6QZP3_RHITR</name>
<dbReference type="InterPro" id="IPR028087">
    <property type="entry name" value="Tad_N"/>
</dbReference>
<dbReference type="Proteomes" id="UP000526625">
    <property type="component" value="Unassembled WGS sequence"/>
</dbReference>
<accession>A0ABR6QZP3</accession>
<organism evidence="2 3">
    <name type="scientific">Rhizobium tropici</name>
    <dbReference type="NCBI Taxonomy" id="398"/>
    <lineage>
        <taxon>Bacteria</taxon>
        <taxon>Pseudomonadati</taxon>
        <taxon>Pseudomonadota</taxon>
        <taxon>Alphaproteobacteria</taxon>
        <taxon>Hyphomicrobiales</taxon>
        <taxon>Rhizobiaceae</taxon>
        <taxon>Rhizobium/Agrobacterium group</taxon>
        <taxon>Rhizobium</taxon>
    </lineage>
</organism>
<protein>
    <submittedName>
        <fullName evidence="2">Flp pilus assembly protein TadG</fullName>
    </submittedName>
</protein>
<reference evidence="2 3" key="1">
    <citation type="submission" date="2020-08" db="EMBL/GenBank/DDBJ databases">
        <title>Genomic Encyclopedia of Type Strains, Phase IV (KMG-V): Genome sequencing to study the core and pangenomes of soil and plant-associated prokaryotes.</title>
        <authorList>
            <person name="Whitman W."/>
        </authorList>
    </citation>
    <scope>NUCLEOTIDE SEQUENCE [LARGE SCALE GENOMIC DNA]</scope>
    <source>
        <strain evidence="2 3">SEMIA 4059</strain>
    </source>
</reference>
<keyword evidence="3" id="KW-1185">Reference proteome</keyword>
<dbReference type="Pfam" id="PF13400">
    <property type="entry name" value="Tad"/>
    <property type="match status" value="1"/>
</dbReference>
<gene>
    <name evidence="2" type="ORF">GGD45_002819</name>
</gene>
<evidence type="ECO:0000259" key="1">
    <source>
        <dbReference type="Pfam" id="PF13400"/>
    </source>
</evidence>
<evidence type="ECO:0000313" key="2">
    <source>
        <dbReference type="EMBL" id="MBB6492412.1"/>
    </source>
</evidence>
<feature type="domain" description="Putative Flp pilus-assembly TadG-like N-terminal" evidence="1">
    <location>
        <begin position="27"/>
        <end position="71"/>
    </location>
</feature>
<dbReference type="InterPro" id="IPR036465">
    <property type="entry name" value="vWFA_dom_sf"/>
</dbReference>